<gene>
    <name evidence="3" type="ORF">GAYE_SCF43G5648</name>
</gene>
<evidence type="ECO:0008006" key="5">
    <source>
        <dbReference type="Google" id="ProtNLM"/>
    </source>
</evidence>
<dbReference type="PANTHER" id="PTHR12412:SF2">
    <property type="entry name" value="NUCLEAR CAP-BINDING PROTEIN SUBUNIT 1"/>
    <property type="match status" value="1"/>
</dbReference>
<dbReference type="PANTHER" id="PTHR12412">
    <property type="entry name" value="CAP BINDING PROTEIN"/>
    <property type="match status" value="1"/>
</dbReference>
<dbReference type="Pfam" id="PF09088">
    <property type="entry name" value="MIF4G_like"/>
    <property type="match status" value="1"/>
</dbReference>
<proteinExistence type="predicted"/>
<dbReference type="InterPro" id="IPR015174">
    <property type="entry name" value="MIF4G-like_typ-2"/>
</dbReference>
<dbReference type="GO" id="GO:0000184">
    <property type="term" value="P:nuclear-transcribed mRNA catabolic process, nonsense-mediated decay"/>
    <property type="evidence" value="ECO:0007669"/>
    <property type="project" value="TreeGrafter"/>
</dbReference>
<name>A0AAV9IK46_9RHOD</name>
<feature type="domain" description="MIF4G-like type 1" evidence="1">
    <location>
        <begin position="338"/>
        <end position="477"/>
    </location>
</feature>
<comment type="caution">
    <text evidence="3">The sequence shown here is derived from an EMBL/GenBank/DDBJ whole genome shotgun (WGS) entry which is preliminary data.</text>
</comment>
<dbReference type="GO" id="GO:0003729">
    <property type="term" value="F:mRNA binding"/>
    <property type="evidence" value="ECO:0007669"/>
    <property type="project" value="TreeGrafter"/>
</dbReference>
<dbReference type="GO" id="GO:0005634">
    <property type="term" value="C:nucleus"/>
    <property type="evidence" value="ECO:0007669"/>
    <property type="project" value="TreeGrafter"/>
</dbReference>
<dbReference type="InterPro" id="IPR016024">
    <property type="entry name" value="ARM-type_fold"/>
</dbReference>
<dbReference type="EMBL" id="JANCYU010000055">
    <property type="protein sequence ID" value="KAK4527721.1"/>
    <property type="molecule type" value="Genomic_DNA"/>
</dbReference>
<evidence type="ECO:0000259" key="1">
    <source>
        <dbReference type="Pfam" id="PF09088"/>
    </source>
</evidence>
<reference evidence="3 4" key="1">
    <citation type="submission" date="2022-07" db="EMBL/GenBank/DDBJ databases">
        <title>Genome-wide signatures of adaptation to extreme environments.</title>
        <authorList>
            <person name="Cho C.H."/>
            <person name="Yoon H.S."/>
        </authorList>
    </citation>
    <scope>NUCLEOTIDE SEQUENCE [LARGE SCALE GENOMIC DNA]</scope>
    <source>
        <strain evidence="3 4">108.79 E11</strain>
    </source>
</reference>
<evidence type="ECO:0000259" key="2">
    <source>
        <dbReference type="Pfam" id="PF09090"/>
    </source>
</evidence>
<evidence type="ECO:0000313" key="4">
    <source>
        <dbReference type="Proteomes" id="UP001300502"/>
    </source>
</evidence>
<dbReference type="Proteomes" id="UP001300502">
    <property type="component" value="Unassembled WGS sequence"/>
</dbReference>
<sequence>MESKQRLVHFLARVGDKLKSKGDLEAQVSKAVDTLRPKFAVEYKEIASALLECSTQLPHKSVAYAVLGGVLAASGSEECHSFVQYLGDSICDRLQRDLQSCSYRTCRAVFRFCANLTQAAVFNPKSFLRWLELVIDEALKPSDADPGGNPLSRKDMFYLLCTNTLLWCGNILQERCASELESLIQKIFSFHQHRTTNKEQEPSFEQLLLPMDANWVVEKVSKLRKVMERAVAEKWPRKYVSWLYDAFDTTLARGLETNLPLLSIPLHSKNHIYPFPDYELFLGIDIPNDNTDPNNSSMEDEDDILRDFYASELISDTISSLKDNHSLAAAVLLSFSFSKVEPFVNDMQTYALAIRAILSKMAHLPMTDDSILYYHVLLIDLCCMEDSQAPLKLLIAVEQMFAVADKYDAEVFDRWTDWFARHLSNFGYKWNWDDWVFVTDEKTYEDEKQMYQLIFCKDVLQKCLRLSYFEHICNSVPTPLRQLVTEPGKATLDETEEETAVAKQLAKHMIGKERKSIAEIEELLSVRFPFDTALSSAFRTLCRALLVSGSKTFSHFDVVLEHYLDLLRKLFAMDRPNMKRWIVSEMSNYWQSSPQHLEYVLEKLWSYRLIDCSTLFDAAIPLFGHNNNNNQLVEDDPVLCQLMETWRWKFVRKVFDRVREHVEIAKEELNMAAQAASQATEGEIDAANLRLKTAQTANDNAIKEQKEIFLHALRRAYAILQVLEKLEEHNSTDKADGNDMSLSLRLHNKISLCKWRVVGLMKETIRKHLDLLETTSWESLKATLNFQVPLQAVQFLFEESKQLLKYCRGKTFHFS</sequence>
<organism evidence="3 4">
    <name type="scientific">Galdieria yellowstonensis</name>
    <dbReference type="NCBI Taxonomy" id="3028027"/>
    <lineage>
        <taxon>Eukaryota</taxon>
        <taxon>Rhodophyta</taxon>
        <taxon>Bangiophyceae</taxon>
        <taxon>Galdieriales</taxon>
        <taxon>Galdieriaceae</taxon>
        <taxon>Galdieria</taxon>
    </lineage>
</organism>
<dbReference type="Pfam" id="PF09090">
    <property type="entry name" value="MIF4G_like_2"/>
    <property type="match status" value="1"/>
</dbReference>
<feature type="domain" description="MIF4G-like type 2" evidence="2">
    <location>
        <begin position="536"/>
        <end position="769"/>
    </location>
</feature>
<keyword evidence="4" id="KW-1185">Reference proteome</keyword>
<dbReference type="InterPro" id="IPR027159">
    <property type="entry name" value="CBP80"/>
</dbReference>
<evidence type="ECO:0000313" key="3">
    <source>
        <dbReference type="EMBL" id="KAK4527721.1"/>
    </source>
</evidence>
<dbReference type="InterPro" id="IPR015172">
    <property type="entry name" value="MIF4G-like_typ-1"/>
</dbReference>
<accession>A0AAV9IK46</accession>
<dbReference type="GO" id="GO:0006406">
    <property type="term" value="P:mRNA export from nucleus"/>
    <property type="evidence" value="ECO:0007669"/>
    <property type="project" value="InterPro"/>
</dbReference>
<dbReference type="SUPFAM" id="SSF48371">
    <property type="entry name" value="ARM repeat"/>
    <property type="match status" value="3"/>
</dbReference>
<protein>
    <recommendedName>
        <fullName evidence="5">Nuclear cap-binding protein subunit 1</fullName>
    </recommendedName>
</protein>
<dbReference type="GO" id="GO:0005846">
    <property type="term" value="C:nuclear cap binding complex"/>
    <property type="evidence" value="ECO:0007669"/>
    <property type="project" value="InterPro"/>
</dbReference>
<dbReference type="AlphaFoldDB" id="A0AAV9IK46"/>
<dbReference type="GO" id="GO:0000339">
    <property type="term" value="F:RNA cap binding"/>
    <property type="evidence" value="ECO:0007669"/>
    <property type="project" value="InterPro"/>
</dbReference>
<dbReference type="Gene3D" id="1.25.40.180">
    <property type="match status" value="3"/>
</dbReference>